<evidence type="ECO:0000313" key="1">
    <source>
        <dbReference type="EMBL" id="OGZ69410.1"/>
    </source>
</evidence>
<organism evidence="1 2">
    <name type="scientific">Candidatus Staskawiczbacteria bacterium RIFCSPHIGHO2_02_FULL_42_22</name>
    <dbReference type="NCBI Taxonomy" id="1802207"/>
    <lineage>
        <taxon>Bacteria</taxon>
        <taxon>Candidatus Staskawicziibacteriota</taxon>
    </lineage>
</organism>
<dbReference type="STRING" id="1802207.A3D44_04220"/>
<name>A0A1G2I4R5_9BACT</name>
<proteinExistence type="predicted"/>
<gene>
    <name evidence="1" type="ORF">A3D44_04220</name>
</gene>
<reference evidence="1 2" key="1">
    <citation type="journal article" date="2016" name="Nat. Commun.">
        <title>Thousands of microbial genomes shed light on interconnected biogeochemical processes in an aquifer system.</title>
        <authorList>
            <person name="Anantharaman K."/>
            <person name="Brown C.T."/>
            <person name="Hug L.A."/>
            <person name="Sharon I."/>
            <person name="Castelle C.J."/>
            <person name="Probst A.J."/>
            <person name="Thomas B.C."/>
            <person name="Singh A."/>
            <person name="Wilkins M.J."/>
            <person name="Karaoz U."/>
            <person name="Brodie E.L."/>
            <person name="Williams K.H."/>
            <person name="Hubbard S.S."/>
            <person name="Banfield J.F."/>
        </authorList>
    </citation>
    <scope>NUCLEOTIDE SEQUENCE [LARGE SCALE GENOMIC DNA]</scope>
</reference>
<dbReference type="AlphaFoldDB" id="A0A1G2I4R5"/>
<dbReference type="Proteomes" id="UP000178820">
    <property type="component" value="Unassembled WGS sequence"/>
</dbReference>
<comment type="caution">
    <text evidence="1">The sequence shown here is derived from an EMBL/GenBank/DDBJ whole genome shotgun (WGS) entry which is preliminary data.</text>
</comment>
<evidence type="ECO:0000313" key="2">
    <source>
        <dbReference type="Proteomes" id="UP000178820"/>
    </source>
</evidence>
<sequence>MRVEYATNIPDTFSSQEAEQFLSSVRLHALINQELPHFNGSFIDSRISDTCLKLYEESSSFPIFFLPENIFTVHDRIAMVREIQKIERIAEESGGRYRDTKRRDTKHWEDSSVRIIFQHLGLEEHLPSGVVENVIVINFNKENVSAKRPVIEINEPKASY</sequence>
<accession>A0A1G2I4R5</accession>
<dbReference type="EMBL" id="MHOT01000011">
    <property type="protein sequence ID" value="OGZ69410.1"/>
    <property type="molecule type" value="Genomic_DNA"/>
</dbReference>
<protein>
    <submittedName>
        <fullName evidence="1">Uncharacterized protein</fullName>
    </submittedName>
</protein>